<gene>
    <name evidence="7" type="ORF">A3D07_01700</name>
</gene>
<dbReference type="Proteomes" id="UP000177124">
    <property type="component" value="Unassembled WGS sequence"/>
</dbReference>
<dbReference type="PANTHER" id="PTHR14413:SF16">
    <property type="entry name" value="LARGE RIBOSOMAL SUBUNIT PROTEIN BL17M"/>
    <property type="match status" value="1"/>
</dbReference>
<dbReference type="NCBIfam" id="TIGR00059">
    <property type="entry name" value="L17"/>
    <property type="match status" value="1"/>
</dbReference>
<dbReference type="InterPro" id="IPR000456">
    <property type="entry name" value="Ribosomal_bL17"/>
</dbReference>
<dbReference type="GO" id="GO:0006412">
    <property type="term" value="P:translation"/>
    <property type="evidence" value="ECO:0007669"/>
    <property type="project" value="InterPro"/>
</dbReference>
<dbReference type="PROSITE" id="PS01167">
    <property type="entry name" value="RIBOSOMAL_L17"/>
    <property type="match status" value="1"/>
</dbReference>
<dbReference type="STRING" id="1797716.A3D07_01700"/>
<dbReference type="Gene3D" id="3.90.1030.10">
    <property type="entry name" value="Ribosomal protein L17"/>
    <property type="match status" value="1"/>
</dbReference>
<dbReference type="GO" id="GO:0003735">
    <property type="term" value="F:structural constituent of ribosome"/>
    <property type="evidence" value="ECO:0007669"/>
    <property type="project" value="InterPro"/>
</dbReference>
<evidence type="ECO:0000256" key="5">
    <source>
        <dbReference type="RuleBase" id="RU000660"/>
    </source>
</evidence>
<reference evidence="7 8" key="1">
    <citation type="journal article" date="2016" name="Nat. Commun.">
        <title>Thousands of microbial genomes shed light on interconnected biogeochemical processes in an aquifer system.</title>
        <authorList>
            <person name="Anantharaman K."/>
            <person name="Brown C.T."/>
            <person name="Hug L.A."/>
            <person name="Sharon I."/>
            <person name="Castelle C.J."/>
            <person name="Probst A.J."/>
            <person name="Thomas B.C."/>
            <person name="Singh A."/>
            <person name="Wilkins M.J."/>
            <person name="Karaoz U."/>
            <person name="Brodie E.L."/>
            <person name="Williams K.H."/>
            <person name="Hubbard S.S."/>
            <person name="Banfield J.F."/>
        </authorList>
    </citation>
    <scope>NUCLEOTIDE SEQUENCE [LARGE SCALE GENOMIC DNA]</scope>
</reference>
<accession>A0A1F5GGC5</accession>
<evidence type="ECO:0000313" key="7">
    <source>
        <dbReference type="EMBL" id="OGD90918.1"/>
    </source>
</evidence>
<proteinExistence type="inferred from homology"/>
<keyword evidence="2 5" id="KW-0689">Ribosomal protein</keyword>
<dbReference type="InterPro" id="IPR047859">
    <property type="entry name" value="Ribosomal_bL17_CS"/>
</dbReference>
<protein>
    <recommendedName>
        <fullName evidence="4 6">50S ribosomal protein L17</fullName>
    </recommendedName>
</protein>
<sequence>MRHRVFGRKLSRDINARKALLSNLATSLIVNGKLTTTVAKAKFAGSYVEKLITSAKGDRLFANRKLASVLSPAAFKKLVGEIAPGFSERHGGYLRIVKQITRRGDNAQMARLELLEWDKTKSKAREVQKVRKVRKVSKVSKAKVIRSKVA</sequence>
<evidence type="ECO:0000256" key="2">
    <source>
        <dbReference type="ARBA" id="ARBA00022980"/>
    </source>
</evidence>
<keyword evidence="3 5" id="KW-0687">Ribonucleoprotein</keyword>
<dbReference type="EMBL" id="MFBF01000029">
    <property type="protein sequence ID" value="OGD90918.1"/>
    <property type="molecule type" value="Genomic_DNA"/>
</dbReference>
<evidence type="ECO:0000256" key="3">
    <source>
        <dbReference type="ARBA" id="ARBA00023274"/>
    </source>
</evidence>
<dbReference type="SUPFAM" id="SSF64263">
    <property type="entry name" value="Prokaryotic ribosomal protein L17"/>
    <property type="match status" value="1"/>
</dbReference>
<comment type="similarity">
    <text evidence="1 5">Belongs to the bacterial ribosomal protein bL17 family.</text>
</comment>
<dbReference type="PANTHER" id="PTHR14413">
    <property type="entry name" value="RIBOSOMAL PROTEIN L17"/>
    <property type="match status" value="1"/>
</dbReference>
<comment type="caution">
    <text evidence="7">The sequence shown here is derived from an EMBL/GenBank/DDBJ whole genome shotgun (WGS) entry which is preliminary data.</text>
</comment>
<feature type="non-terminal residue" evidence="7">
    <location>
        <position position="150"/>
    </location>
</feature>
<organism evidence="7 8">
    <name type="scientific">Candidatus Curtissbacteria bacterium RIFCSPHIGHO2_02_FULL_42_15</name>
    <dbReference type="NCBI Taxonomy" id="1797716"/>
    <lineage>
        <taxon>Bacteria</taxon>
        <taxon>Candidatus Curtissiibacteriota</taxon>
    </lineage>
</organism>
<dbReference type="AlphaFoldDB" id="A0A1F5GGC5"/>
<evidence type="ECO:0000256" key="6">
    <source>
        <dbReference type="RuleBase" id="RU000661"/>
    </source>
</evidence>
<evidence type="ECO:0000313" key="8">
    <source>
        <dbReference type="Proteomes" id="UP000177124"/>
    </source>
</evidence>
<evidence type="ECO:0000256" key="4">
    <source>
        <dbReference type="ARBA" id="ARBA00035494"/>
    </source>
</evidence>
<dbReference type="GO" id="GO:0022625">
    <property type="term" value="C:cytosolic large ribosomal subunit"/>
    <property type="evidence" value="ECO:0007669"/>
    <property type="project" value="TreeGrafter"/>
</dbReference>
<name>A0A1F5GGC5_9BACT</name>
<dbReference type="Pfam" id="PF01196">
    <property type="entry name" value="Ribosomal_L17"/>
    <property type="match status" value="1"/>
</dbReference>
<dbReference type="InterPro" id="IPR036373">
    <property type="entry name" value="Ribosomal_bL17_sf"/>
</dbReference>
<evidence type="ECO:0000256" key="1">
    <source>
        <dbReference type="ARBA" id="ARBA00008777"/>
    </source>
</evidence>